<evidence type="ECO:0000256" key="2">
    <source>
        <dbReference type="ARBA" id="ARBA00023033"/>
    </source>
</evidence>
<dbReference type="OrthoDB" id="9782160at2"/>
<dbReference type="Gene3D" id="3.30.9.30">
    <property type="match status" value="1"/>
</dbReference>
<dbReference type="AlphaFoldDB" id="A0A1I1VTC5"/>
<proteinExistence type="predicted"/>
<keyword evidence="1" id="KW-0560">Oxidoreductase</keyword>
<keyword evidence="2" id="KW-0503">Monooxygenase</keyword>
<dbReference type="InterPro" id="IPR036188">
    <property type="entry name" value="FAD/NAD-bd_sf"/>
</dbReference>
<dbReference type="InterPro" id="IPR050493">
    <property type="entry name" value="FAD-dep_Monooxygenase_BioMet"/>
</dbReference>
<dbReference type="GO" id="GO:0071949">
    <property type="term" value="F:FAD binding"/>
    <property type="evidence" value="ECO:0007669"/>
    <property type="project" value="InterPro"/>
</dbReference>
<dbReference type="SUPFAM" id="SSF54373">
    <property type="entry name" value="FAD-linked reductases, C-terminal domain"/>
    <property type="match status" value="1"/>
</dbReference>
<dbReference type="Proteomes" id="UP000199517">
    <property type="component" value="Unassembled WGS sequence"/>
</dbReference>
<gene>
    <name evidence="4" type="ORF">SAMN04489710_107158</name>
</gene>
<dbReference type="NCBIfam" id="NF005720">
    <property type="entry name" value="PRK07538.1"/>
    <property type="match status" value="1"/>
</dbReference>
<dbReference type="Gene3D" id="3.50.50.60">
    <property type="entry name" value="FAD/NAD(P)-binding domain"/>
    <property type="match status" value="1"/>
</dbReference>
<dbReference type="InterPro" id="IPR002938">
    <property type="entry name" value="FAD-bd"/>
</dbReference>
<dbReference type="PANTHER" id="PTHR13789:SF268">
    <property type="entry name" value="5-METHYLPHENAZINE-1-CARBOXYLATE 1-MONOOXYGENASE"/>
    <property type="match status" value="1"/>
</dbReference>
<dbReference type="EMBL" id="FOMQ01000007">
    <property type="protein sequence ID" value="SFD86161.1"/>
    <property type="molecule type" value="Genomic_DNA"/>
</dbReference>
<dbReference type="Pfam" id="PF01494">
    <property type="entry name" value="FAD_binding_3"/>
    <property type="match status" value="2"/>
</dbReference>
<evidence type="ECO:0000256" key="1">
    <source>
        <dbReference type="ARBA" id="ARBA00023002"/>
    </source>
</evidence>
<dbReference type="PANTHER" id="PTHR13789">
    <property type="entry name" value="MONOOXYGENASE"/>
    <property type="match status" value="1"/>
</dbReference>
<dbReference type="RefSeq" id="WP_092952822.1">
    <property type="nucleotide sequence ID" value="NZ_FOMQ01000007.1"/>
</dbReference>
<evidence type="ECO:0000313" key="5">
    <source>
        <dbReference type="Proteomes" id="UP000199517"/>
    </source>
</evidence>
<evidence type="ECO:0000259" key="3">
    <source>
        <dbReference type="Pfam" id="PF01494"/>
    </source>
</evidence>
<keyword evidence="5" id="KW-1185">Reference proteome</keyword>
<dbReference type="PRINTS" id="PR00420">
    <property type="entry name" value="RNGMNOXGNASE"/>
</dbReference>
<feature type="domain" description="FAD-binding" evidence="3">
    <location>
        <begin position="313"/>
        <end position="381"/>
    </location>
</feature>
<accession>A0A1I1VTC5</accession>
<feature type="domain" description="FAD-binding" evidence="3">
    <location>
        <begin position="19"/>
        <end position="193"/>
    </location>
</feature>
<organism evidence="4 5">
    <name type="scientific">Paracidovorax konjaci</name>
    <dbReference type="NCBI Taxonomy" id="32040"/>
    <lineage>
        <taxon>Bacteria</taxon>
        <taxon>Pseudomonadati</taxon>
        <taxon>Pseudomonadota</taxon>
        <taxon>Betaproteobacteria</taxon>
        <taxon>Burkholderiales</taxon>
        <taxon>Comamonadaceae</taxon>
        <taxon>Paracidovorax</taxon>
    </lineage>
</organism>
<sequence length="438" mass="47111">MTSSPTTPSAAAQTPRPLDIVIAGGGIGGLAAALALHEQGHRVTVCEAAARPQPLGVGINLLPHAVEVLDSVGLLPALDGMAVRTRALVFANRHGQPIYEDLRGAEAGYSHPQFSVHRGDLQMLLWNTCLQRLGAHQVRAGIRVTGCVQEADGRVLAQADLADGGTAALRCDLLIGADGIHSALRRQFHPREGAPRWNGMMMWRGTTWARPFLDGRTMVQAGHRRAKFVVYPIAPPRADGLQLINWVADRRLREDGFGGGLEAPGREDWSRPGSVDDLLPTFGNWRFGFVDVPGLIAGATQILEWPMVDRDPLPRWRQGRGVTLLGDAAHPMYPIGSNGATQALLDARAIADALARHPHDLPAALDAYEAGRRPMTARIVELNRAEGLDAILDMVEERAPEGFERIGDVLDPAVLAGWVRDYKTAAGHRQAAPRAAAG</sequence>
<protein>
    <submittedName>
        <fullName evidence="4">2-polyprenyl-6-methoxyphenol hydroxylase</fullName>
    </submittedName>
</protein>
<evidence type="ECO:0000313" key="4">
    <source>
        <dbReference type="EMBL" id="SFD86161.1"/>
    </source>
</evidence>
<dbReference type="SUPFAM" id="SSF51905">
    <property type="entry name" value="FAD/NAD(P)-binding domain"/>
    <property type="match status" value="1"/>
</dbReference>
<dbReference type="GO" id="GO:0004497">
    <property type="term" value="F:monooxygenase activity"/>
    <property type="evidence" value="ECO:0007669"/>
    <property type="project" value="UniProtKB-KW"/>
</dbReference>
<reference evidence="5" key="1">
    <citation type="submission" date="2016-10" db="EMBL/GenBank/DDBJ databases">
        <authorList>
            <person name="Varghese N."/>
            <person name="Submissions S."/>
        </authorList>
    </citation>
    <scope>NUCLEOTIDE SEQUENCE [LARGE SCALE GENOMIC DNA]</scope>
    <source>
        <strain evidence="5">DSM 7481</strain>
    </source>
</reference>
<dbReference type="STRING" id="32040.SAMN04489710_107158"/>
<name>A0A1I1VTC5_9BURK</name>